<name>A0A6C0EEG6_9ZZZZ</name>
<sequence>MNYNDFKKLLNHNDIYFSDAKTRIAHWRFNNIFYNDNQQFGGNKNNQDYIISQFENKKNLFKIMINSLIYYNKNRINYIIESEL</sequence>
<dbReference type="AlphaFoldDB" id="A0A6C0EEG6"/>
<proteinExistence type="predicted"/>
<dbReference type="EMBL" id="MN739803">
    <property type="protein sequence ID" value="QHT26850.1"/>
    <property type="molecule type" value="Genomic_DNA"/>
</dbReference>
<organism evidence="1">
    <name type="scientific">viral metagenome</name>
    <dbReference type="NCBI Taxonomy" id="1070528"/>
    <lineage>
        <taxon>unclassified sequences</taxon>
        <taxon>metagenomes</taxon>
        <taxon>organismal metagenomes</taxon>
    </lineage>
</organism>
<protein>
    <submittedName>
        <fullName evidence="1">Uncharacterized protein</fullName>
    </submittedName>
</protein>
<reference evidence="1" key="1">
    <citation type="journal article" date="2020" name="Nature">
        <title>Giant virus diversity and host interactions through global metagenomics.</title>
        <authorList>
            <person name="Schulz F."/>
            <person name="Roux S."/>
            <person name="Paez-Espino D."/>
            <person name="Jungbluth S."/>
            <person name="Walsh D.A."/>
            <person name="Denef V.J."/>
            <person name="McMahon K.D."/>
            <person name="Konstantinidis K.T."/>
            <person name="Eloe-Fadrosh E.A."/>
            <person name="Kyrpides N.C."/>
            <person name="Woyke T."/>
        </authorList>
    </citation>
    <scope>NUCLEOTIDE SEQUENCE</scope>
    <source>
        <strain evidence="1">GVMAG-M-3300023179-2</strain>
    </source>
</reference>
<accession>A0A6C0EEG6</accession>
<evidence type="ECO:0000313" key="1">
    <source>
        <dbReference type="EMBL" id="QHT26850.1"/>
    </source>
</evidence>